<evidence type="ECO:0000256" key="8">
    <source>
        <dbReference type="ARBA" id="ARBA00023180"/>
    </source>
</evidence>
<reference evidence="11" key="2">
    <citation type="submission" date="2020-04" db="EMBL/GenBank/DDBJ databases">
        <authorList>
            <person name="Yang Y."/>
        </authorList>
    </citation>
    <scope>NUCLEOTIDE SEQUENCE</scope>
    <source>
        <tissue evidence="11">Antennae</tissue>
    </source>
</reference>
<organism evidence="11">
    <name type="scientific">Streltzoviella insularis</name>
    <dbReference type="NCBI Taxonomy" id="1206366"/>
    <lineage>
        <taxon>Eukaryota</taxon>
        <taxon>Metazoa</taxon>
        <taxon>Ecdysozoa</taxon>
        <taxon>Arthropoda</taxon>
        <taxon>Hexapoda</taxon>
        <taxon>Insecta</taxon>
        <taxon>Pterygota</taxon>
        <taxon>Neoptera</taxon>
        <taxon>Endopterygota</taxon>
        <taxon>Lepidoptera</taxon>
        <taxon>Glossata</taxon>
        <taxon>Ditrysia</taxon>
        <taxon>Cossoidea</taxon>
        <taxon>Cossidae</taxon>
        <taxon>Cossinae</taxon>
        <taxon>Streltzoviella</taxon>
    </lineage>
</organism>
<dbReference type="InterPro" id="IPR001320">
    <property type="entry name" value="Iontro_rcpt_C"/>
</dbReference>
<feature type="domain" description="Ionotropic glutamate receptor C-terminal" evidence="10">
    <location>
        <begin position="45"/>
        <end position="232"/>
    </location>
</feature>
<keyword evidence="8" id="KW-0325">Glycoprotein</keyword>
<dbReference type="SUPFAM" id="SSF53850">
    <property type="entry name" value="Periplasmic binding protein-like II"/>
    <property type="match status" value="1"/>
</dbReference>
<evidence type="ECO:0000256" key="5">
    <source>
        <dbReference type="ARBA" id="ARBA00022989"/>
    </source>
</evidence>
<dbReference type="GO" id="GO:0050906">
    <property type="term" value="P:detection of stimulus involved in sensory perception"/>
    <property type="evidence" value="ECO:0007669"/>
    <property type="project" value="UniProtKB-ARBA"/>
</dbReference>
<keyword evidence="3" id="KW-1003">Cell membrane</keyword>
<feature type="transmembrane region" description="Helical" evidence="9">
    <location>
        <begin position="305"/>
        <end position="328"/>
    </location>
</feature>
<comment type="similarity">
    <text evidence="2">Belongs to the glutamate-gated ion channel (TC 1.A.10.1) family.</text>
</comment>
<dbReference type="GO" id="GO:0005886">
    <property type="term" value="C:plasma membrane"/>
    <property type="evidence" value="ECO:0007669"/>
    <property type="project" value="UniProtKB-SubCell"/>
</dbReference>
<sequence>MFITKQRIDVLDYLIHPTSGLTVKFVFREPPLSYQNNLYLLPFKLNVWLCIAAFVMILAFILYVNAFWETQKSKSNDKDKLDNTTLKPNVSDIAIFVISAMSQQGSAMELKGTLGRVVTFILFLTFLFLYTSYSASIVALLQSSSKQIRTLSDLLHSKLELGVEDTPYNRYYFSTAKDPVRKAISQKIAPPGSKPNFLNLEDGIKKLQKRPFAFNMNLGTGYKIIERYFHEHEKCGLQEIDFIPDNKPWLGCRKYSPYKEILKIGLYRLQEHGLTMRENRLMYSTKPVCTARGGSFGSVDILDCYPVLLMLLYGMILSFFLLFIEILFHRRQKLLRRIRDIR</sequence>
<dbReference type="Gene3D" id="1.10.287.70">
    <property type="match status" value="1"/>
</dbReference>
<keyword evidence="7 11" id="KW-0675">Receptor</keyword>
<dbReference type="EMBL" id="MT386825">
    <property type="protein sequence ID" value="QLI62109.1"/>
    <property type="molecule type" value="mRNA"/>
</dbReference>
<dbReference type="GO" id="GO:0015276">
    <property type="term" value="F:ligand-gated monoatomic ion channel activity"/>
    <property type="evidence" value="ECO:0007669"/>
    <property type="project" value="InterPro"/>
</dbReference>
<evidence type="ECO:0000256" key="4">
    <source>
        <dbReference type="ARBA" id="ARBA00022692"/>
    </source>
</evidence>
<keyword evidence="5 9" id="KW-1133">Transmembrane helix</keyword>
<evidence type="ECO:0000256" key="6">
    <source>
        <dbReference type="ARBA" id="ARBA00023136"/>
    </source>
</evidence>
<accession>A0A7D5YXY3</accession>
<evidence type="ECO:0000256" key="1">
    <source>
        <dbReference type="ARBA" id="ARBA00004651"/>
    </source>
</evidence>
<reference evidence="11" key="1">
    <citation type="journal article" date="2019" name="Sci. Rep.">
        <title>Antennal transcriptome analyses and olfactory protein identification in an important wood-boring moth pest, Streltzoviella insularis (Lepidoptera: Cossidae).</title>
        <authorList>
            <person name="Yang Y"/>
            <person name="Li W"/>
            <person name="Tao J Zong.S."/>
        </authorList>
    </citation>
    <scope>NUCLEOTIDE SEQUENCE</scope>
    <source>
        <tissue evidence="11">Antennae</tissue>
    </source>
</reference>
<comment type="subcellular location">
    <subcellularLocation>
        <location evidence="1">Cell membrane</location>
        <topology evidence="1">Multi-pass membrane protein</topology>
    </subcellularLocation>
</comment>
<feature type="transmembrane region" description="Helical" evidence="9">
    <location>
        <begin position="117"/>
        <end position="141"/>
    </location>
</feature>
<feature type="transmembrane region" description="Helical" evidence="9">
    <location>
        <begin position="45"/>
        <end position="68"/>
    </location>
</feature>
<evidence type="ECO:0000256" key="7">
    <source>
        <dbReference type="ARBA" id="ARBA00023170"/>
    </source>
</evidence>
<dbReference type="PANTHER" id="PTHR42643">
    <property type="entry name" value="IONOTROPIC RECEPTOR 20A-RELATED"/>
    <property type="match status" value="1"/>
</dbReference>
<proteinExistence type="evidence at transcript level"/>
<keyword evidence="6 9" id="KW-0472">Membrane</keyword>
<evidence type="ECO:0000259" key="10">
    <source>
        <dbReference type="Pfam" id="PF00060"/>
    </source>
</evidence>
<evidence type="ECO:0000313" key="11">
    <source>
        <dbReference type="EMBL" id="QLI62109.1"/>
    </source>
</evidence>
<name>A0A7D5YXY3_9NEOP</name>
<evidence type="ECO:0000256" key="2">
    <source>
        <dbReference type="ARBA" id="ARBA00008685"/>
    </source>
</evidence>
<keyword evidence="4 9" id="KW-0812">Transmembrane</keyword>
<evidence type="ECO:0000256" key="9">
    <source>
        <dbReference type="SAM" id="Phobius"/>
    </source>
</evidence>
<dbReference type="AlphaFoldDB" id="A0A7D5YXY3"/>
<dbReference type="PANTHER" id="PTHR42643:SF33">
    <property type="entry name" value="GLUTAMATE RECEPTOR 2-LIKE PROTEIN"/>
    <property type="match status" value="1"/>
</dbReference>
<dbReference type="InterPro" id="IPR052192">
    <property type="entry name" value="Insect_Ionotropic_Sensory_Rcpt"/>
</dbReference>
<dbReference type="Pfam" id="PF00060">
    <property type="entry name" value="Lig_chan"/>
    <property type="match status" value="1"/>
</dbReference>
<evidence type="ECO:0000256" key="3">
    <source>
        <dbReference type="ARBA" id="ARBA00022475"/>
    </source>
</evidence>
<protein>
    <submittedName>
        <fullName evidence="11">Ionotropic receptor 75a2</fullName>
    </submittedName>
</protein>